<evidence type="ECO:0000256" key="7">
    <source>
        <dbReference type="SAM" id="MobiDB-lite"/>
    </source>
</evidence>
<dbReference type="OrthoDB" id="391988at2759"/>
<dbReference type="GO" id="GO:0046872">
    <property type="term" value="F:metal ion binding"/>
    <property type="evidence" value="ECO:0007669"/>
    <property type="project" value="UniProtKB-KW"/>
</dbReference>
<dbReference type="InterPro" id="IPR005225">
    <property type="entry name" value="Small_GTP-bd"/>
</dbReference>
<dbReference type="PANTHER" id="PTHR47560">
    <property type="entry name" value="EXPRESSED PROTEIN"/>
    <property type="match status" value="1"/>
</dbReference>
<dbReference type="Proteomes" id="UP000789342">
    <property type="component" value="Unassembled WGS sequence"/>
</dbReference>
<keyword evidence="6" id="KW-0342">GTP-binding</keyword>
<dbReference type="AlphaFoldDB" id="A0A9N8W6Q9"/>
<protein>
    <submittedName>
        <fullName evidence="9">11951_t:CDS:1</fullName>
    </submittedName>
</protein>
<evidence type="ECO:0000256" key="5">
    <source>
        <dbReference type="ARBA" id="ARBA00022842"/>
    </source>
</evidence>
<dbReference type="Gene3D" id="3.40.50.300">
    <property type="entry name" value="P-loop containing nucleotide triphosphate hydrolases"/>
    <property type="match status" value="1"/>
</dbReference>
<feature type="region of interest" description="Disordered" evidence="7">
    <location>
        <begin position="26"/>
        <end position="60"/>
    </location>
</feature>
<dbReference type="Pfam" id="PF01926">
    <property type="entry name" value="MMR_HSR1"/>
    <property type="match status" value="1"/>
</dbReference>
<comment type="similarity">
    <text evidence="2">Belongs to the TRAFAC class TrmE-Era-EngA-EngB-Septin-like GTPase superfamily. EngB GTPase family.</text>
</comment>
<dbReference type="InterPro" id="IPR019987">
    <property type="entry name" value="GTP-bd_ribosome_bio_YsxC"/>
</dbReference>
<keyword evidence="10" id="KW-1185">Reference proteome</keyword>
<evidence type="ECO:0000313" key="9">
    <source>
        <dbReference type="EMBL" id="CAG8479202.1"/>
    </source>
</evidence>
<keyword evidence="5" id="KW-0460">Magnesium</keyword>
<accession>A0A9N8W6Q9</accession>
<sequence length="409" mass="47010">MSKRIFNAFGFFNAFSNNYSTKVKHPVSRSQVLGKSLKYPNENRKPRIPSPKLKPLPKPTGRVVRRAKKEVNISNRKLFKQIEPPQEVLKEILALNLAKPRKYKIGRYDTKVAAIGKKKLEQRLSNVEFEKDEHLEFPHLSFFAGAKVATSFPTEKVPEIAFVGRSNVGKSSLINTLADTTVVKTSDKPGLTQQINFFAAGNIFNLIDMPGYGFAYAKEEERLRWKELIETYISTRKTLKRIFIIVDARHGIKLEDKKFLSMLDQKEVEFQIVLTKCDMVISPELARRYTLVKEQLKIYRNVVEKPLMVSAKKNSGILKLRNIILAMVGGLERAREVANRKKAFMFTGVGLPKKPLRGIDGFPRKPLPMRQKGPSYYFDLRKNFKNSGKQMNKRKKLNRNTTLRKYVGM</sequence>
<comment type="cofactor">
    <cofactor evidence="1">
        <name>Mg(2+)</name>
        <dbReference type="ChEBI" id="CHEBI:18420"/>
    </cofactor>
</comment>
<dbReference type="NCBIfam" id="TIGR03598">
    <property type="entry name" value="GTPase_YsxC"/>
    <property type="match status" value="1"/>
</dbReference>
<dbReference type="HAMAP" id="MF_00321">
    <property type="entry name" value="GTPase_EngB"/>
    <property type="match status" value="1"/>
</dbReference>
<evidence type="ECO:0000256" key="4">
    <source>
        <dbReference type="ARBA" id="ARBA00022741"/>
    </source>
</evidence>
<proteinExistence type="inferred from homology"/>
<reference evidence="9" key="1">
    <citation type="submission" date="2021-06" db="EMBL/GenBank/DDBJ databases">
        <authorList>
            <person name="Kallberg Y."/>
            <person name="Tangrot J."/>
            <person name="Rosling A."/>
        </authorList>
    </citation>
    <scope>NUCLEOTIDE SEQUENCE</scope>
    <source>
        <strain evidence="9">CL551</strain>
    </source>
</reference>
<evidence type="ECO:0000259" key="8">
    <source>
        <dbReference type="PROSITE" id="PS51706"/>
    </source>
</evidence>
<feature type="domain" description="EngB-type G" evidence="8">
    <location>
        <begin position="156"/>
        <end position="330"/>
    </location>
</feature>
<dbReference type="PANTHER" id="PTHR47560:SF1">
    <property type="entry name" value="EXPRESSED PROTEIN"/>
    <property type="match status" value="1"/>
</dbReference>
<keyword evidence="4" id="KW-0547">Nucleotide-binding</keyword>
<name>A0A9N8W6Q9_9GLOM</name>
<dbReference type="PROSITE" id="PS51706">
    <property type="entry name" value="G_ENGB"/>
    <property type="match status" value="1"/>
</dbReference>
<dbReference type="InterPro" id="IPR027417">
    <property type="entry name" value="P-loop_NTPase"/>
</dbReference>
<feature type="compositionally biased region" description="Pro residues" evidence="7">
    <location>
        <begin position="48"/>
        <end position="58"/>
    </location>
</feature>
<keyword evidence="3" id="KW-0479">Metal-binding</keyword>
<evidence type="ECO:0000256" key="1">
    <source>
        <dbReference type="ARBA" id="ARBA00001946"/>
    </source>
</evidence>
<dbReference type="InterPro" id="IPR006073">
    <property type="entry name" value="GTP-bd"/>
</dbReference>
<evidence type="ECO:0000256" key="3">
    <source>
        <dbReference type="ARBA" id="ARBA00022723"/>
    </source>
</evidence>
<evidence type="ECO:0000313" key="10">
    <source>
        <dbReference type="Proteomes" id="UP000789342"/>
    </source>
</evidence>
<dbReference type="SUPFAM" id="SSF52540">
    <property type="entry name" value="P-loop containing nucleoside triphosphate hydrolases"/>
    <property type="match status" value="1"/>
</dbReference>
<gene>
    <name evidence="9" type="ORF">AMORRO_LOCUS2226</name>
</gene>
<dbReference type="EMBL" id="CAJVPV010000913">
    <property type="protein sequence ID" value="CAG8479202.1"/>
    <property type="molecule type" value="Genomic_DNA"/>
</dbReference>
<dbReference type="GO" id="GO:0005525">
    <property type="term" value="F:GTP binding"/>
    <property type="evidence" value="ECO:0007669"/>
    <property type="project" value="UniProtKB-KW"/>
</dbReference>
<evidence type="ECO:0000256" key="2">
    <source>
        <dbReference type="ARBA" id="ARBA00009638"/>
    </source>
</evidence>
<evidence type="ECO:0000256" key="6">
    <source>
        <dbReference type="ARBA" id="ARBA00023134"/>
    </source>
</evidence>
<dbReference type="CDD" id="cd01876">
    <property type="entry name" value="YihA_EngB"/>
    <property type="match status" value="1"/>
</dbReference>
<dbReference type="InterPro" id="IPR030393">
    <property type="entry name" value="G_ENGB_dom"/>
</dbReference>
<dbReference type="NCBIfam" id="TIGR00231">
    <property type="entry name" value="small_GTP"/>
    <property type="match status" value="1"/>
</dbReference>
<organism evidence="9 10">
    <name type="scientific">Acaulospora morrowiae</name>
    <dbReference type="NCBI Taxonomy" id="94023"/>
    <lineage>
        <taxon>Eukaryota</taxon>
        <taxon>Fungi</taxon>
        <taxon>Fungi incertae sedis</taxon>
        <taxon>Mucoromycota</taxon>
        <taxon>Glomeromycotina</taxon>
        <taxon>Glomeromycetes</taxon>
        <taxon>Diversisporales</taxon>
        <taxon>Acaulosporaceae</taxon>
        <taxon>Acaulospora</taxon>
    </lineage>
</organism>
<comment type="caution">
    <text evidence="9">The sequence shown here is derived from an EMBL/GenBank/DDBJ whole genome shotgun (WGS) entry which is preliminary data.</text>
</comment>